<accession>A0ABW6BGD9</accession>
<keyword evidence="6" id="KW-0808">Transferase</keyword>
<evidence type="ECO:0000256" key="1">
    <source>
        <dbReference type="ARBA" id="ARBA00022490"/>
    </source>
</evidence>
<dbReference type="SUPFAM" id="SSF109854">
    <property type="entry name" value="DinB/YfiT-like putative metalloenzymes"/>
    <property type="match status" value="1"/>
</dbReference>
<keyword evidence="7" id="KW-1185">Reference proteome</keyword>
<protein>
    <submittedName>
        <fullName evidence="6">YfiT family bacillithiol transferase</fullName>
    </submittedName>
</protein>
<reference evidence="7" key="1">
    <citation type="journal article" date="2019" name="Int. J. Syst. Evol. Microbiol.">
        <title>The Global Catalogue of Microorganisms (GCM) 10K type strain sequencing project: providing services to taxonomists for standard genome sequencing and annotation.</title>
        <authorList>
            <consortium name="The Broad Institute Genomics Platform"/>
            <consortium name="The Broad Institute Genome Sequencing Center for Infectious Disease"/>
            <person name="Wu L."/>
            <person name="Ma J."/>
        </authorList>
    </citation>
    <scope>NUCLEOTIDE SEQUENCE [LARGE SCALE GENOMIC DNA]</scope>
    <source>
        <strain evidence="7">KCTC 22814</strain>
    </source>
</reference>
<evidence type="ECO:0000313" key="7">
    <source>
        <dbReference type="Proteomes" id="UP001597525"/>
    </source>
</evidence>
<evidence type="ECO:0000313" key="6">
    <source>
        <dbReference type="EMBL" id="MFD2968610.1"/>
    </source>
</evidence>
<dbReference type="HAMAP" id="MF_01256">
    <property type="entry name" value="YfiT_hydrol"/>
    <property type="match status" value="1"/>
</dbReference>
<dbReference type="InterPro" id="IPR034660">
    <property type="entry name" value="DinB/YfiT-like"/>
</dbReference>
<feature type="domain" description="DinB-like" evidence="5">
    <location>
        <begin position="38"/>
        <end position="170"/>
    </location>
</feature>
<dbReference type="Pfam" id="PF12867">
    <property type="entry name" value="DinB_2"/>
    <property type="match status" value="1"/>
</dbReference>
<dbReference type="RefSeq" id="WP_320185275.1">
    <property type="nucleotide sequence ID" value="NZ_CP138332.1"/>
</dbReference>
<evidence type="ECO:0000256" key="2">
    <source>
        <dbReference type="ARBA" id="ARBA00022723"/>
    </source>
</evidence>
<evidence type="ECO:0000259" key="5">
    <source>
        <dbReference type="Pfam" id="PF12867"/>
    </source>
</evidence>
<dbReference type="Gene3D" id="1.20.120.450">
    <property type="entry name" value="dinb family like domain"/>
    <property type="match status" value="1"/>
</dbReference>
<keyword evidence="4" id="KW-0862">Zinc</keyword>
<sequence length="182" mass="21129">MKEALEKSRYPIGKFVCPDEISDALFQEWLQKIADFPDLLKEEVQNLSEEALRNTYREEGWTIAQLVHHCADSHMNSFIRFKLALTENEPTIKPYLEDQWALLPDASIVGIGYSLLILEGLHARWAALLANLTDEMRNRTFVHPETNQRISLRINTGIYAWHGEHHLAHIRLAKKNAERRDT</sequence>
<evidence type="ECO:0000256" key="4">
    <source>
        <dbReference type="ARBA" id="ARBA00022833"/>
    </source>
</evidence>
<dbReference type="GO" id="GO:0016740">
    <property type="term" value="F:transferase activity"/>
    <property type="evidence" value="ECO:0007669"/>
    <property type="project" value="UniProtKB-KW"/>
</dbReference>
<dbReference type="NCBIfam" id="NF009807">
    <property type="entry name" value="PRK13291.1"/>
    <property type="match status" value="1"/>
</dbReference>
<comment type="caution">
    <text evidence="6">The sequence shown here is derived from an EMBL/GenBank/DDBJ whole genome shotgun (WGS) entry which is preliminary data.</text>
</comment>
<dbReference type="InterPro" id="IPR024775">
    <property type="entry name" value="DinB-like"/>
</dbReference>
<proteinExistence type="inferred from homology"/>
<gene>
    <name evidence="6" type="ORF">ACFS7Y_14515</name>
</gene>
<evidence type="ECO:0000256" key="3">
    <source>
        <dbReference type="ARBA" id="ARBA00022801"/>
    </source>
</evidence>
<organism evidence="6 7">
    <name type="scientific">Sphingobacterium bambusae</name>
    <dbReference type="NCBI Taxonomy" id="662858"/>
    <lineage>
        <taxon>Bacteria</taxon>
        <taxon>Pseudomonadati</taxon>
        <taxon>Bacteroidota</taxon>
        <taxon>Sphingobacteriia</taxon>
        <taxon>Sphingobacteriales</taxon>
        <taxon>Sphingobacteriaceae</taxon>
        <taxon>Sphingobacterium</taxon>
    </lineage>
</organism>
<dbReference type="EMBL" id="JBHUPB010000009">
    <property type="protein sequence ID" value="MFD2968610.1"/>
    <property type="molecule type" value="Genomic_DNA"/>
</dbReference>
<dbReference type="Proteomes" id="UP001597525">
    <property type="component" value="Unassembled WGS sequence"/>
</dbReference>
<dbReference type="InterPro" id="IPR023774">
    <property type="entry name" value="Put_metal_dep_hydrolase_YfiT"/>
</dbReference>
<keyword evidence="3" id="KW-0378">Hydrolase</keyword>
<name>A0ABW6BGD9_9SPHI</name>
<keyword evidence="1" id="KW-0963">Cytoplasm</keyword>
<keyword evidence="2" id="KW-0479">Metal-binding</keyword>